<feature type="compositionally biased region" description="Low complexity" evidence="1">
    <location>
        <begin position="992"/>
        <end position="1002"/>
    </location>
</feature>
<evidence type="ECO:0000256" key="1">
    <source>
        <dbReference type="SAM" id="MobiDB-lite"/>
    </source>
</evidence>
<dbReference type="PANTHER" id="PTHR11439">
    <property type="entry name" value="GAG-POL-RELATED RETROTRANSPOSON"/>
    <property type="match status" value="1"/>
</dbReference>
<feature type="compositionally biased region" description="Basic and acidic residues" evidence="1">
    <location>
        <begin position="837"/>
        <end position="846"/>
    </location>
</feature>
<comment type="caution">
    <text evidence="3">The sequence shown here is derived from an EMBL/GenBank/DDBJ whole genome shotgun (WGS) entry which is preliminary data.</text>
</comment>
<dbReference type="AlphaFoldDB" id="A0A8J6LGP6"/>
<dbReference type="SUPFAM" id="SSF53098">
    <property type="entry name" value="Ribonuclease H-like"/>
    <property type="match status" value="1"/>
</dbReference>
<organism evidence="3 4">
    <name type="scientific">Tenebrio molitor</name>
    <name type="common">Yellow mealworm beetle</name>
    <dbReference type="NCBI Taxonomy" id="7067"/>
    <lineage>
        <taxon>Eukaryota</taxon>
        <taxon>Metazoa</taxon>
        <taxon>Ecdysozoa</taxon>
        <taxon>Arthropoda</taxon>
        <taxon>Hexapoda</taxon>
        <taxon>Insecta</taxon>
        <taxon>Pterygota</taxon>
        <taxon>Neoptera</taxon>
        <taxon>Endopterygota</taxon>
        <taxon>Coleoptera</taxon>
        <taxon>Polyphaga</taxon>
        <taxon>Cucujiformia</taxon>
        <taxon>Tenebrionidae</taxon>
        <taxon>Tenebrio</taxon>
    </lineage>
</organism>
<evidence type="ECO:0000313" key="4">
    <source>
        <dbReference type="Proteomes" id="UP000719412"/>
    </source>
</evidence>
<dbReference type="EMBL" id="JABDTM020026013">
    <property type="protein sequence ID" value="KAH0812481.1"/>
    <property type="molecule type" value="Genomic_DNA"/>
</dbReference>
<feature type="region of interest" description="Disordered" evidence="1">
    <location>
        <begin position="145"/>
        <end position="168"/>
    </location>
</feature>
<feature type="region of interest" description="Disordered" evidence="1">
    <location>
        <begin position="739"/>
        <end position="887"/>
    </location>
</feature>
<dbReference type="InterPro" id="IPR012337">
    <property type="entry name" value="RNaseH-like_sf"/>
</dbReference>
<evidence type="ECO:0000259" key="2">
    <source>
        <dbReference type="PROSITE" id="PS50994"/>
    </source>
</evidence>
<feature type="compositionally biased region" description="Basic and acidic residues" evidence="1">
    <location>
        <begin position="788"/>
        <end position="816"/>
    </location>
</feature>
<feature type="region of interest" description="Disordered" evidence="1">
    <location>
        <begin position="920"/>
        <end position="949"/>
    </location>
</feature>
<reference evidence="3" key="1">
    <citation type="journal article" date="2020" name="J Insects Food Feed">
        <title>The yellow mealworm (Tenebrio molitor) genome: a resource for the emerging insects as food and feed industry.</title>
        <authorList>
            <person name="Eriksson T."/>
            <person name="Andere A."/>
            <person name="Kelstrup H."/>
            <person name="Emery V."/>
            <person name="Picard C."/>
        </authorList>
    </citation>
    <scope>NUCLEOTIDE SEQUENCE</scope>
    <source>
        <strain evidence="3">Stoneville</strain>
        <tissue evidence="3">Whole head</tissue>
    </source>
</reference>
<dbReference type="PANTHER" id="PTHR11439:SF491">
    <property type="entry name" value="INTEGRASE CATALYTIC DOMAIN-CONTAINING PROTEIN"/>
    <property type="match status" value="1"/>
</dbReference>
<feature type="region of interest" description="Disordered" evidence="1">
    <location>
        <begin position="972"/>
        <end position="1007"/>
    </location>
</feature>
<dbReference type="PROSITE" id="PS50994">
    <property type="entry name" value="INTEGRASE"/>
    <property type="match status" value="1"/>
</dbReference>
<dbReference type="InterPro" id="IPR043502">
    <property type="entry name" value="DNA/RNA_pol_sf"/>
</dbReference>
<dbReference type="GO" id="GO:0015074">
    <property type="term" value="P:DNA integration"/>
    <property type="evidence" value="ECO:0007669"/>
    <property type="project" value="InterPro"/>
</dbReference>
<feature type="compositionally biased region" description="Basic residues" evidence="1">
    <location>
        <begin position="740"/>
        <end position="753"/>
    </location>
</feature>
<feature type="region of interest" description="Disordered" evidence="1">
    <location>
        <begin position="1043"/>
        <end position="1065"/>
    </location>
</feature>
<keyword evidence="4" id="KW-1185">Reference proteome</keyword>
<dbReference type="Proteomes" id="UP000719412">
    <property type="component" value="Unassembled WGS sequence"/>
</dbReference>
<reference evidence="3" key="2">
    <citation type="submission" date="2021-08" db="EMBL/GenBank/DDBJ databases">
        <authorList>
            <person name="Eriksson T."/>
        </authorList>
    </citation>
    <scope>NUCLEOTIDE SEQUENCE</scope>
    <source>
        <strain evidence="3">Stoneville</strain>
        <tissue evidence="3">Whole head</tissue>
    </source>
</reference>
<dbReference type="InterPro" id="IPR001584">
    <property type="entry name" value="Integrase_cat-core"/>
</dbReference>
<dbReference type="CDD" id="cd09272">
    <property type="entry name" value="RNase_HI_RT_Ty1"/>
    <property type="match status" value="1"/>
</dbReference>
<dbReference type="InterPro" id="IPR013103">
    <property type="entry name" value="RVT_2"/>
</dbReference>
<evidence type="ECO:0000313" key="3">
    <source>
        <dbReference type="EMBL" id="KAH0812481.1"/>
    </source>
</evidence>
<dbReference type="InterPro" id="IPR036397">
    <property type="entry name" value="RNaseH_sf"/>
</dbReference>
<feature type="compositionally biased region" description="Polar residues" evidence="1">
    <location>
        <begin position="1056"/>
        <end position="1065"/>
    </location>
</feature>
<dbReference type="Gene3D" id="3.30.420.10">
    <property type="entry name" value="Ribonuclease H-like superfamily/Ribonuclease H"/>
    <property type="match status" value="1"/>
</dbReference>
<name>A0A8J6LGP6_TENMO</name>
<dbReference type="Pfam" id="PF07727">
    <property type="entry name" value="RVT_2"/>
    <property type="match status" value="1"/>
</dbReference>
<proteinExistence type="predicted"/>
<feature type="compositionally biased region" description="Polar residues" evidence="1">
    <location>
        <begin position="974"/>
        <end position="991"/>
    </location>
</feature>
<accession>A0A8J6LGP6</accession>
<gene>
    <name evidence="3" type="ORF">GEV33_010310</name>
</gene>
<dbReference type="GO" id="GO:0042575">
    <property type="term" value="C:DNA polymerase complex"/>
    <property type="evidence" value="ECO:0007669"/>
    <property type="project" value="UniProtKB-ARBA"/>
</dbReference>
<dbReference type="GO" id="GO:0003676">
    <property type="term" value="F:nucleic acid binding"/>
    <property type="evidence" value="ECO:0007669"/>
    <property type="project" value="InterPro"/>
</dbReference>
<sequence length="1105" mass="124397">MQKLMSLNGVKLVVTNPYTPQQNGCAERSNRTITEMARTLLLAKNLPKFLWAEAVNTVVYTLNHTGPSFIEGKTPLELFVGKSTHLDKFHVFGTSCYVHVPKDKRKKNVVFKPENTGKLLTLFPVESQEVLPNQEANEPIVTADATAGESSSASNESNEDEVPIPRLPSAGMTLRDRRFLKTPKRLVEMMIIESDEPRNFAEAVTSDEASRWRTAMNEEMVSLEENSTWELHNLPEGRKAISNRWVYRKKRNVVGEVTRFKARLVVRGFSQREGIDYTETFSPVARFDTIRAVLSIAADEKLELSQFDVKTAFLHGFIDEEIYMEQPEGYNDGSQRVCKLLRSLYGLKQSPRCWNKRFKDVLMNLEFQESTADPCLYFRITGNDKIILVLYVDDGIVAATNRQSINIFLDKLKEEFQITVDTLGCFLNVQIERSIDGTIHITQKRYIEDVFRMDSANPVSTPIEKCEPLGITEESTSTSAPYREAVSCLMYLAVATRPDIAFAVAYVSRFLEKPKERHWSAVKRIFKYLRGTSALGIRYDALGNAQLEAYSDSDFASDPDTRRSVSGIVFKYSGGAIVWASRRQQSVSLSTTEAEYVAASEAAKDVVWLTRLFNEIAPFDATPVLQVDNASAIKLAKNPIFHKRSKHIDVRAHFVRELVEEGKLIIEHIASKDQVADLLTKPIPSTQFRRLRDKIGLTVRYDIRERSDLSLLRRPSASCGVRRSAVLVPLRPLLIPVEMKKRRPEKQGTRRIRWNGSGKSQKKVRDSQDPEIPIELGFQKVRYPARNGEPRNSSDGHRRLRENPENRGRVASKRELIALPKKSLTSLGEGKQTLTAVDRRNIENRQKNQNKGTKRPTPSIIDENRRSTPSPGVSGDEESRMKRYANGSLKLEVQTLGREGTQKNNLNRLETSDVSRYSAPRGCTMSFPEPLRAEVDPPSPTNRLPTNPRSLDQRRRFHVSIPEPHRAGLRWLKKNQQQNSRGETASANWPSGETAGGETAAANRPRRNVVDPSQICCKCMGNVIALSECSCGVQRVRKAISERHHPGPHYHSGSSVPRNSDSTYTMSDVADQHSASPAKRYGFRVSLGAQHVKRGAAGSCSTIGC</sequence>
<dbReference type="GO" id="GO:0071897">
    <property type="term" value="P:DNA biosynthetic process"/>
    <property type="evidence" value="ECO:0007669"/>
    <property type="project" value="UniProtKB-ARBA"/>
</dbReference>
<feature type="domain" description="Integrase catalytic" evidence="2">
    <location>
        <begin position="1"/>
        <end position="83"/>
    </location>
</feature>
<dbReference type="SUPFAM" id="SSF56672">
    <property type="entry name" value="DNA/RNA polymerases"/>
    <property type="match status" value="1"/>
</dbReference>
<protein>
    <recommendedName>
        <fullName evidence="2">Integrase catalytic domain-containing protein</fullName>
    </recommendedName>
</protein>